<name>A0A8H7ZNH0_9FUNG</name>
<feature type="transmembrane region" description="Helical" evidence="2">
    <location>
        <begin position="103"/>
        <end position="123"/>
    </location>
</feature>
<evidence type="ECO:0000313" key="4">
    <source>
        <dbReference type="Proteomes" id="UP000673691"/>
    </source>
</evidence>
<feature type="compositionally biased region" description="Basic and acidic residues" evidence="1">
    <location>
        <begin position="259"/>
        <end position="290"/>
    </location>
</feature>
<keyword evidence="2" id="KW-0472">Membrane</keyword>
<evidence type="ECO:0000256" key="2">
    <source>
        <dbReference type="SAM" id="Phobius"/>
    </source>
</evidence>
<evidence type="ECO:0000313" key="3">
    <source>
        <dbReference type="EMBL" id="KAG5456315.1"/>
    </source>
</evidence>
<gene>
    <name evidence="3" type="ORF">BJ554DRAFT_3977</name>
</gene>
<feature type="transmembrane region" description="Helical" evidence="2">
    <location>
        <begin position="12"/>
        <end position="35"/>
    </location>
</feature>
<protein>
    <recommendedName>
        <fullName evidence="5">Glucose receptor Git3 N-terminal domain-containing protein</fullName>
    </recommendedName>
</protein>
<dbReference type="OrthoDB" id="100006at2759"/>
<feature type="region of interest" description="Disordered" evidence="1">
    <location>
        <begin position="225"/>
        <end position="290"/>
    </location>
</feature>
<sequence length="359" mass="39255">MDSLISPTAISAFNLTGAVMSAFGSLFVVAAYFFVDFKKDALRKRLILSLASARPAPARTGTTPLSLPPPADLVNSVDNTASGFAALHRIPLRGPWCTVNGFIGQWSIVTSDLTVFAIAVATLMSIKKPVQWHQNFFWAQRNSLAVVLGMWAYGLATALGALSSAGYVQSSPNWCWVSVLDAVEAFRGFGGKDCANAGVRTLRFHPRSALRDNFRHHVHLRPDILHTEEHGDEPRVPGGHPRPSADVCGPAAYRRERRRPAAETPDQHHRGRQDPQRHEDDDRFPRPVHDPVDSRLYNLAAPGQSLPVLDLLQGLTQWIGFANGVAYNLNLEVQGVLKGAFTGARHPRGGETERRAATP</sequence>
<reference evidence="3 4" key="1">
    <citation type="journal article" name="Sci. Rep.">
        <title>Genome-scale phylogenetic analyses confirm Olpidium as the closest living zoosporic fungus to the non-flagellated, terrestrial fungi.</title>
        <authorList>
            <person name="Chang Y."/>
            <person name="Rochon D."/>
            <person name="Sekimoto S."/>
            <person name="Wang Y."/>
            <person name="Chovatia M."/>
            <person name="Sandor L."/>
            <person name="Salamov A."/>
            <person name="Grigoriev I.V."/>
            <person name="Stajich J.E."/>
            <person name="Spatafora J.W."/>
        </authorList>
    </citation>
    <scope>NUCLEOTIDE SEQUENCE [LARGE SCALE GENOMIC DNA]</scope>
    <source>
        <strain evidence="3">S191</strain>
    </source>
</reference>
<dbReference type="Gene3D" id="1.20.1070.10">
    <property type="entry name" value="Rhodopsin 7-helix transmembrane proteins"/>
    <property type="match status" value="1"/>
</dbReference>
<feature type="transmembrane region" description="Helical" evidence="2">
    <location>
        <begin position="144"/>
        <end position="168"/>
    </location>
</feature>
<dbReference type="Proteomes" id="UP000673691">
    <property type="component" value="Unassembled WGS sequence"/>
</dbReference>
<proteinExistence type="predicted"/>
<dbReference type="EMBL" id="JAEFCI010011931">
    <property type="protein sequence ID" value="KAG5456315.1"/>
    <property type="molecule type" value="Genomic_DNA"/>
</dbReference>
<keyword evidence="2" id="KW-0812">Transmembrane</keyword>
<dbReference type="AlphaFoldDB" id="A0A8H7ZNH0"/>
<keyword evidence="2" id="KW-1133">Transmembrane helix</keyword>
<evidence type="ECO:0000256" key="1">
    <source>
        <dbReference type="SAM" id="MobiDB-lite"/>
    </source>
</evidence>
<evidence type="ECO:0008006" key="5">
    <source>
        <dbReference type="Google" id="ProtNLM"/>
    </source>
</evidence>
<keyword evidence="4" id="KW-1185">Reference proteome</keyword>
<comment type="caution">
    <text evidence="3">The sequence shown here is derived from an EMBL/GenBank/DDBJ whole genome shotgun (WGS) entry which is preliminary data.</text>
</comment>
<accession>A0A8H7ZNH0</accession>
<feature type="compositionally biased region" description="Basic and acidic residues" evidence="1">
    <location>
        <begin position="225"/>
        <end position="235"/>
    </location>
</feature>
<organism evidence="3 4">
    <name type="scientific">Olpidium bornovanus</name>
    <dbReference type="NCBI Taxonomy" id="278681"/>
    <lineage>
        <taxon>Eukaryota</taxon>
        <taxon>Fungi</taxon>
        <taxon>Fungi incertae sedis</taxon>
        <taxon>Olpidiomycota</taxon>
        <taxon>Olpidiomycotina</taxon>
        <taxon>Olpidiomycetes</taxon>
        <taxon>Olpidiales</taxon>
        <taxon>Olpidiaceae</taxon>
        <taxon>Olpidium</taxon>
    </lineage>
</organism>